<keyword evidence="1" id="KW-0175">Coiled coil</keyword>
<keyword evidence="2" id="KW-0472">Membrane</keyword>
<evidence type="ECO:0000256" key="1">
    <source>
        <dbReference type="SAM" id="Coils"/>
    </source>
</evidence>
<name>A0A3D8M804_9ALTE</name>
<sequence length="252" mass="28999">MFTTIIILIVVLVIAAIFINAFQQHRSKIEAEKRAEVAKQRSIIDETENVLMACGHMPVTPRLIKILHRRIYNALLIAKEVSPKSTDLKQRMEDAKQLAESADDSPPPIIEFSLPDNDKLIIQYIQAVKKLRVLLRSEHSKGKIDTKTYVEEDKMLERLQLRINVETLIRRGRSALQAGMLGSARQYFEKASTALESQSQPDEYVKARLLNVQEWLEAIQDNLKNANAEDRARKRALERDELDELFAPKKKW</sequence>
<proteinExistence type="predicted"/>
<evidence type="ECO:0000256" key="2">
    <source>
        <dbReference type="SAM" id="Phobius"/>
    </source>
</evidence>
<feature type="coiled-coil region" evidence="1">
    <location>
        <begin position="209"/>
        <end position="240"/>
    </location>
</feature>
<evidence type="ECO:0000313" key="4">
    <source>
        <dbReference type="Proteomes" id="UP000256561"/>
    </source>
</evidence>
<evidence type="ECO:0008006" key="5">
    <source>
        <dbReference type="Google" id="ProtNLM"/>
    </source>
</evidence>
<protein>
    <recommendedName>
        <fullName evidence="5">DNA repair protein</fullName>
    </recommendedName>
</protein>
<dbReference type="Proteomes" id="UP000256561">
    <property type="component" value="Unassembled WGS sequence"/>
</dbReference>
<keyword evidence="4" id="KW-1185">Reference proteome</keyword>
<accession>A0A3D8M804</accession>
<evidence type="ECO:0000313" key="3">
    <source>
        <dbReference type="EMBL" id="RDV26001.1"/>
    </source>
</evidence>
<gene>
    <name evidence="3" type="ORF">DXV75_07905</name>
</gene>
<dbReference type="AlphaFoldDB" id="A0A3D8M804"/>
<keyword evidence="2" id="KW-0812">Transmembrane</keyword>
<dbReference type="RefSeq" id="WP_115592870.1">
    <property type="nucleotide sequence ID" value="NZ_QRHA01000005.1"/>
</dbReference>
<keyword evidence="2" id="KW-1133">Transmembrane helix</keyword>
<dbReference type="OrthoDB" id="5899712at2"/>
<comment type="caution">
    <text evidence="3">The sequence shown here is derived from an EMBL/GenBank/DDBJ whole genome shotgun (WGS) entry which is preliminary data.</text>
</comment>
<reference evidence="4" key="1">
    <citation type="submission" date="2018-08" db="EMBL/GenBank/DDBJ databases">
        <authorList>
            <person name="Zhang J."/>
            <person name="Du Z.-J."/>
        </authorList>
    </citation>
    <scope>NUCLEOTIDE SEQUENCE [LARGE SCALE GENOMIC DNA]</scope>
    <source>
        <strain evidence="4">KCTC 52655</strain>
    </source>
</reference>
<organism evidence="3 4">
    <name type="scientific">Alteromonas aestuariivivens</name>
    <dbReference type="NCBI Taxonomy" id="1938339"/>
    <lineage>
        <taxon>Bacteria</taxon>
        <taxon>Pseudomonadati</taxon>
        <taxon>Pseudomonadota</taxon>
        <taxon>Gammaproteobacteria</taxon>
        <taxon>Alteromonadales</taxon>
        <taxon>Alteromonadaceae</taxon>
        <taxon>Alteromonas/Salinimonas group</taxon>
        <taxon>Alteromonas</taxon>
    </lineage>
</organism>
<feature type="transmembrane region" description="Helical" evidence="2">
    <location>
        <begin position="6"/>
        <end position="23"/>
    </location>
</feature>
<dbReference type="EMBL" id="QRHA01000005">
    <property type="protein sequence ID" value="RDV26001.1"/>
    <property type="molecule type" value="Genomic_DNA"/>
</dbReference>